<accession>A0AAQ3P492</accession>
<proteinExistence type="predicted"/>
<keyword evidence="2" id="KW-1185">Reference proteome</keyword>
<sequence>MDHSFAYGNNFFPYNAQSQRFDLFCELVPKEFMQPIKQDFQQQPPPCFLPYASELQGLTTQVAQLIAGVSKLTGKAEEEKGAVTNEAPLMVAAALEFQEIKCPTTSTTIYSNPSLIYSHSAFNFDDDNSNSLMSDDCMSASVDIFECVCEPYDHNYTDAYFEKLVAGFRELTMIHGCNSFVDVPISEFTTASVQLSENVYYDGDKSTEPQSEIGCTADLNSDLKIEPIEVQTDFRKSKEYLEKIREAVNHVLVLQYYEMDFYADVYAHDDKYAVFEDVKVDRADFENACIDLGLELELEFAECKGKVHYVQAGWK</sequence>
<evidence type="ECO:0000313" key="1">
    <source>
        <dbReference type="EMBL" id="WVZ20287.1"/>
    </source>
</evidence>
<protein>
    <submittedName>
        <fullName evidence="1">Uncharacterized protein</fullName>
    </submittedName>
</protein>
<reference evidence="1 2" key="1">
    <citation type="journal article" date="2023" name="Life. Sci Alliance">
        <title>Evolutionary insights into 3D genome organization and epigenetic landscape of Vigna mungo.</title>
        <authorList>
            <person name="Junaid A."/>
            <person name="Singh B."/>
            <person name="Bhatia S."/>
        </authorList>
    </citation>
    <scope>NUCLEOTIDE SEQUENCE [LARGE SCALE GENOMIC DNA]</scope>
    <source>
        <strain evidence="1">Urdbean</strain>
    </source>
</reference>
<dbReference type="EMBL" id="CP144699">
    <property type="protein sequence ID" value="WVZ20287.1"/>
    <property type="molecule type" value="Genomic_DNA"/>
</dbReference>
<name>A0AAQ3P492_VIGMU</name>
<organism evidence="1 2">
    <name type="scientific">Vigna mungo</name>
    <name type="common">Black gram</name>
    <name type="synonym">Phaseolus mungo</name>
    <dbReference type="NCBI Taxonomy" id="3915"/>
    <lineage>
        <taxon>Eukaryota</taxon>
        <taxon>Viridiplantae</taxon>
        <taxon>Streptophyta</taxon>
        <taxon>Embryophyta</taxon>
        <taxon>Tracheophyta</taxon>
        <taxon>Spermatophyta</taxon>
        <taxon>Magnoliopsida</taxon>
        <taxon>eudicotyledons</taxon>
        <taxon>Gunneridae</taxon>
        <taxon>Pentapetalae</taxon>
        <taxon>rosids</taxon>
        <taxon>fabids</taxon>
        <taxon>Fabales</taxon>
        <taxon>Fabaceae</taxon>
        <taxon>Papilionoideae</taxon>
        <taxon>50 kb inversion clade</taxon>
        <taxon>NPAAA clade</taxon>
        <taxon>indigoferoid/millettioid clade</taxon>
        <taxon>Phaseoleae</taxon>
        <taxon>Vigna</taxon>
    </lineage>
</organism>
<dbReference type="AlphaFoldDB" id="A0AAQ3P492"/>
<evidence type="ECO:0000313" key="2">
    <source>
        <dbReference type="Proteomes" id="UP001374535"/>
    </source>
</evidence>
<gene>
    <name evidence="1" type="ORF">V8G54_007609</name>
</gene>
<dbReference type="Proteomes" id="UP001374535">
    <property type="component" value="Chromosome 2"/>
</dbReference>